<keyword evidence="3" id="KW-1185">Reference proteome</keyword>
<dbReference type="Proteomes" id="UP000198804">
    <property type="component" value="Unassembled WGS sequence"/>
</dbReference>
<dbReference type="InterPro" id="IPR003718">
    <property type="entry name" value="OsmC/Ohr_fam"/>
</dbReference>
<evidence type="ECO:0000313" key="3">
    <source>
        <dbReference type="Proteomes" id="UP000198804"/>
    </source>
</evidence>
<evidence type="ECO:0000256" key="1">
    <source>
        <dbReference type="SAM" id="MobiDB-lite"/>
    </source>
</evidence>
<organism evidence="2 3">
    <name type="scientific">Methylorubrum salsuginis</name>
    <dbReference type="NCBI Taxonomy" id="414703"/>
    <lineage>
        <taxon>Bacteria</taxon>
        <taxon>Pseudomonadati</taxon>
        <taxon>Pseudomonadota</taxon>
        <taxon>Alphaproteobacteria</taxon>
        <taxon>Hyphomicrobiales</taxon>
        <taxon>Methylobacteriaceae</taxon>
        <taxon>Methylorubrum</taxon>
    </lineage>
</organism>
<feature type="region of interest" description="Disordered" evidence="1">
    <location>
        <begin position="1"/>
        <end position="36"/>
    </location>
</feature>
<dbReference type="InterPro" id="IPR015946">
    <property type="entry name" value="KH_dom-like_a/b"/>
</dbReference>
<dbReference type="PANTHER" id="PTHR42830:SF1">
    <property type="entry name" value="OSMOTICALLY INDUCIBLE FAMILY PROTEIN"/>
    <property type="match status" value="1"/>
</dbReference>
<protein>
    <submittedName>
        <fullName evidence="2">Osmotically inducible protein OsmC</fullName>
    </submittedName>
</protein>
<reference evidence="3" key="1">
    <citation type="submission" date="2016-10" db="EMBL/GenBank/DDBJ databases">
        <authorList>
            <person name="Varghese N."/>
            <person name="Submissions S."/>
        </authorList>
    </citation>
    <scope>NUCLEOTIDE SEQUENCE [LARGE SCALE GENOMIC DNA]</scope>
    <source>
        <strain evidence="3">CGMCC 1.6474</strain>
    </source>
</reference>
<gene>
    <name evidence="2" type="ORF">SAMN04488125_10256</name>
</gene>
<dbReference type="InterPro" id="IPR036102">
    <property type="entry name" value="OsmC/Ohrsf"/>
</dbReference>
<dbReference type="Gene3D" id="3.30.300.20">
    <property type="match status" value="1"/>
</dbReference>
<dbReference type="AlphaFoldDB" id="A0A1I3ZSE0"/>
<dbReference type="Pfam" id="PF02566">
    <property type="entry name" value="OsmC"/>
    <property type="match status" value="1"/>
</dbReference>
<evidence type="ECO:0000313" key="2">
    <source>
        <dbReference type="EMBL" id="SFK46601.1"/>
    </source>
</evidence>
<name>A0A1I3ZSE0_9HYPH</name>
<accession>A0A1I3ZSE0</accession>
<dbReference type="NCBIfam" id="TIGR03562">
    <property type="entry name" value="osmo_induc_OsmC"/>
    <property type="match status" value="1"/>
</dbReference>
<dbReference type="InterPro" id="IPR052707">
    <property type="entry name" value="OsmC_Ohr_Peroxiredoxin"/>
</dbReference>
<dbReference type="InterPro" id="IPR019904">
    <property type="entry name" value="Peroxiredoxin_OsmC"/>
</dbReference>
<proteinExistence type="predicted"/>
<dbReference type="EMBL" id="FOSV01000002">
    <property type="protein sequence ID" value="SFK46601.1"/>
    <property type="molecule type" value="Genomic_DNA"/>
</dbReference>
<feature type="compositionally biased region" description="Basic and acidic residues" evidence="1">
    <location>
        <begin position="14"/>
        <end position="29"/>
    </location>
</feature>
<dbReference type="GO" id="GO:0004601">
    <property type="term" value="F:peroxidase activity"/>
    <property type="evidence" value="ECO:0007669"/>
    <property type="project" value="InterPro"/>
</dbReference>
<dbReference type="GO" id="GO:0006979">
    <property type="term" value="P:response to oxidative stress"/>
    <property type="evidence" value="ECO:0007669"/>
    <property type="project" value="InterPro"/>
</dbReference>
<dbReference type="STRING" id="414703.SAMN04488125_10256"/>
<dbReference type="SUPFAM" id="SSF82784">
    <property type="entry name" value="OsmC-like"/>
    <property type="match status" value="1"/>
</dbReference>
<sequence length="156" mass="16542">MRDVPATDFEDNDMTDRHASAHWEGDGKTGKGRITTQSGVLSDNPYGFNTRFENEPGTNPEELIAAAHAGCFTMALAFQLQAAGLKATSLDTKAVVTLVQDGDGFKVTKSALTLKAVIPGIDQAKFDELAGNAEKGCPISKLLNAEITLDKTLSQG</sequence>
<dbReference type="PANTHER" id="PTHR42830">
    <property type="entry name" value="OSMOTICALLY INDUCIBLE FAMILY PROTEIN"/>
    <property type="match status" value="1"/>
</dbReference>